<dbReference type="PROSITE" id="PS01086">
    <property type="entry name" value="RIBUL_P_3_EPIMER_2"/>
    <property type="match status" value="1"/>
</dbReference>
<evidence type="ECO:0000256" key="14">
    <source>
        <dbReference type="PIRSR" id="PIRSR001461-3"/>
    </source>
</evidence>
<evidence type="ECO:0000256" key="2">
    <source>
        <dbReference type="ARBA" id="ARBA00001936"/>
    </source>
</evidence>
<feature type="binding site" evidence="10">
    <location>
        <begin position="177"/>
        <end position="179"/>
    </location>
    <ligand>
        <name>substrate</name>
    </ligand>
</feature>
<evidence type="ECO:0000256" key="11">
    <source>
        <dbReference type="PIRNR" id="PIRNR001461"/>
    </source>
</evidence>
<organism evidence="15 16">
    <name type="scientific">Candidatus Ornithospirochaeta avicola</name>
    <dbReference type="NCBI Taxonomy" id="2840896"/>
    <lineage>
        <taxon>Bacteria</taxon>
        <taxon>Pseudomonadati</taxon>
        <taxon>Spirochaetota</taxon>
        <taxon>Spirochaetia</taxon>
        <taxon>Spirochaetales</taxon>
        <taxon>Spirochaetaceae</taxon>
        <taxon>Spirochaetaceae incertae sedis</taxon>
        <taxon>Candidatus Ornithospirochaeta</taxon>
    </lineage>
</organism>
<feature type="active site" description="Proton acceptor" evidence="10 12">
    <location>
        <position position="37"/>
    </location>
</feature>
<comment type="similarity">
    <text evidence="6 10 11">Belongs to the ribulose-phosphate 3-epimerase family.</text>
</comment>
<evidence type="ECO:0000256" key="6">
    <source>
        <dbReference type="ARBA" id="ARBA00009541"/>
    </source>
</evidence>
<feature type="binding site" evidence="10 13">
    <location>
        <position position="68"/>
    </location>
    <ligand>
        <name>a divalent metal cation</name>
        <dbReference type="ChEBI" id="CHEBI:60240"/>
    </ligand>
</feature>
<feature type="binding site" evidence="10 14">
    <location>
        <begin position="144"/>
        <end position="147"/>
    </location>
    <ligand>
        <name>substrate</name>
    </ligand>
</feature>
<dbReference type="GO" id="GO:0046872">
    <property type="term" value="F:metal ion binding"/>
    <property type="evidence" value="ECO:0007669"/>
    <property type="project" value="UniProtKB-UniRule"/>
</dbReference>
<dbReference type="GO" id="GO:0005737">
    <property type="term" value="C:cytoplasm"/>
    <property type="evidence" value="ECO:0007669"/>
    <property type="project" value="UniProtKB-ARBA"/>
</dbReference>
<sequence length="221" mass="24421">MKESLIISPSILSADFSDIRNEIEEISSSGLDYVHLDVMDGMFVPNITFGPKFISDLRSKTDLVFDAHLMIESPERYIHDFASAGCDIITVHAEATKHLDRAINMIKEEGKSAGVSINPATSLSEIEEILPSVDYVLVMSVNPGFGGQKFISYIPDKIKRLSEMRADSGYSFLINVDGGVNLSTIELLKDTGLDMVVTGSAFFNAPDKEIFVHTLMEKFFN</sequence>
<comment type="caution">
    <text evidence="15">The sequence shown here is derived from an EMBL/GenBank/DDBJ whole genome shotgun (WGS) entry which is preliminary data.</text>
</comment>
<comment type="cofactor">
    <cofactor evidence="10 13">
        <name>a divalent metal cation</name>
        <dbReference type="ChEBI" id="CHEBI:60240"/>
    </cofactor>
    <text evidence="10 13">Binds 1 divalent metal cation per subunit.</text>
</comment>
<evidence type="ECO:0000256" key="8">
    <source>
        <dbReference type="ARBA" id="ARBA00022723"/>
    </source>
</evidence>
<gene>
    <name evidence="10 15" type="primary">rpe</name>
    <name evidence="15" type="ORF">IAB12_01280</name>
</gene>
<comment type="catalytic activity">
    <reaction evidence="1 10 11">
        <text>D-ribulose 5-phosphate = D-xylulose 5-phosphate</text>
        <dbReference type="Rhea" id="RHEA:13677"/>
        <dbReference type="ChEBI" id="CHEBI:57737"/>
        <dbReference type="ChEBI" id="CHEBI:58121"/>
        <dbReference type="EC" id="5.1.3.1"/>
    </reaction>
</comment>
<reference evidence="15" key="2">
    <citation type="submission" date="2021-04" db="EMBL/GenBank/DDBJ databases">
        <authorList>
            <person name="Gilroy R."/>
        </authorList>
    </citation>
    <scope>NUCLEOTIDE SEQUENCE</scope>
    <source>
        <strain evidence="15">Gambia11-129</strain>
    </source>
</reference>
<evidence type="ECO:0000256" key="7">
    <source>
        <dbReference type="ARBA" id="ARBA00013188"/>
    </source>
</evidence>
<evidence type="ECO:0000256" key="13">
    <source>
        <dbReference type="PIRSR" id="PIRSR001461-2"/>
    </source>
</evidence>
<keyword evidence="9 10" id="KW-0413">Isomerase</keyword>
<comment type="cofactor">
    <cofactor evidence="5">
        <name>Fe(2+)</name>
        <dbReference type="ChEBI" id="CHEBI:29033"/>
    </cofactor>
</comment>
<comment type="cofactor">
    <cofactor evidence="4">
        <name>Zn(2+)</name>
        <dbReference type="ChEBI" id="CHEBI:29105"/>
    </cofactor>
</comment>
<feature type="binding site" evidence="10 14">
    <location>
        <begin position="199"/>
        <end position="200"/>
    </location>
    <ligand>
        <name>substrate</name>
    </ligand>
</feature>
<dbReference type="InterPro" id="IPR000056">
    <property type="entry name" value="Ribul_P_3_epim-like"/>
</dbReference>
<feature type="binding site" evidence="10 14">
    <location>
        <position position="68"/>
    </location>
    <ligand>
        <name>substrate</name>
    </ligand>
</feature>
<feature type="active site" description="Proton donor" evidence="10 12">
    <location>
        <position position="177"/>
    </location>
</feature>
<dbReference type="PIRSF" id="PIRSF001461">
    <property type="entry name" value="RPE"/>
    <property type="match status" value="1"/>
</dbReference>
<keyword evidence="13" id="KW-0862">Zinc</keyword>
<protein>
    <recommendedName>
        <fullName evidence="7 10">Ribulose-phosphate 3-epimerase</fullName>
        <ecNumber evidence="7 10">5.1.3.1</ecNumber>
    </recommendedName>
</protein>
<proteinExistence type="inferred from homology"/>
<dbReference type="NCBIfam" id="TIGR01163">
    <property type="entry name" value="rpe"/>
    <property type="match status" value="1"/>
</dbReference>
<dbReference type="PROSITE" id="PS01085">
    <property type="entry name" value="RIBUL_P_3_EPIMER_1"/>
    <property type="match status" value="1"/>
</dbReference>
<accession>A0A9D1TMD9</accession>
<dbReference type="CDD" id="cd00429">
    <property type="entry name" value="RPE"/>
    <property type="match status" value="1"/>
</dbReference>
<dbReference type="InterPro" id="IPR026019">
    <property type="entry name" value="Ribul_P_3_epim"/>
</dbReference>
<dbReference type="HAMAP" id="MF_02227">
    <property type="entry name" value="RPE"/>
    <property type="match status" value="1"/>
</dbReference>
<comment type="cofactor">
    <cofactor evidence="3">
        <name>Co(2+)</name>
        <dbReference type="ChEBI" id="CHEBI:48828"/>
    </cofactor>
</comment>
<comment type="function">
    <text evidence="10">Catalyzes the reversible epimerization of D-ribulose 5-phosphate to D-xylulose 5-phosphate.</text>
</comment>
<dbReference type="GO" id="GO:0004750">
    <property type="term" value="F:D-ribulose-phosphate 3-epimerase activity"/>
    <property type="evidence" value="ECO:0007669"/>
    <property type="project" value="UniProtKB-UniRule"/>
</dbReference>
<dbReference type="Gene3D" id="3.20.20.70">
    <property type="entry name" value="Aldolase class I"/>
    <property type="match status" value="1"/>
</dbReference>
<reference evidence="15" key="1">
    <citation type="journal article" date="2021" name="PeerJ">
        <title>Extensive microbial diversity within the chicken gut microbiome revealed by metagenomics and culture.</title>
        <authorList>
            <person name="Gilroy R."/>
            <person name="Ravi A."/>
            <person name="Getino M."/>
            <person name="Pursley I."/>
            <person name="Horton D.L."/>
            <person name="Alikhan N.F."/>
            <person name="Baker D."/>
            <person name="Gharbi K."/>
            <person name="Hall N."/>
            <person name="Watson M."/>
            <person name="Adriaenssens E.M."/>
            <person name="Foster-Nyarko E."/>
            <person name="Jarju S."/>
            <person name="Secka A."/>
            <person name="Antonio M."/>
            <person name="Oren A."/>
            <person name="Chaudhuri R.R."/>
            <person name="La Ragione R."/>
            <person name="Hildebrand F."/>
            <person name="Pallen M.J."/>
        </authorList>
    </citation>
    <scope>NUCLEOTIDE SEQUENCE</scope>
    <source>
        <strain evidence="15">Gambia11-129</strain>
    </source>
</reference>
<keyword evidence="8 10" id="KW-0479">Metal-binding</keyword>
<keyword evidence="13" id="KW-0170">Cobalt</keyword>
<dbReference type="Pfam" id="PF00834">
    <property type="entry name" value="Ribul_P_3_epim"/>
    <property type="match status" value="1"/>
</dbReference>
<dbReference type="EMBL" id="DXHU01000005">
    <property type="protein sequence ID" value="HIV98397.1"/>
    <property type="molecule type" value="Genomic_DNA"/>
</dbReference>
<keyword evidence="10 11" id="KW-0119">Carbohydrate metabolism</keyword>
<dbReference type="SUPFAM" id="SSF51366">
    <property type="entry name" value="Ribulose-phoshate binding barrel"/>
    <property type="match status" value="1"/>
</dbReference>
<dbReference type="Proteomes" id="UP000823936">
    <property type="component" value="Unassembled WGS sequence"/>
</dbReference>
<evidence type="ECO:0000256" key="10">
    <source>
        <dbReference type="HAMAP-Rule" id="MF_02227"/>
    </source>
</evidence>
<evidence type="ECO:0000256" key="4">
    <source>
        <dbReference type="ARBA" id="ARBA00001947"/>
    </source>
</evidence>
<dbReference type="GO" id="GO:0006098">
    <property type="term" value="P:pentose-phosphate shunt"/>
    <property type="evidence" value="ECO:0007669"/>
    <property type="project" value="UniProtKB-UniRule"/>
</dbReference>
<comment type="pathway">
    <text evidence="10">Carbohydrate degradation.</text>
</comment>
<dbReference type="FunFam" id="3.20.20.70:FF:000004">
    <property type="entry name" value="Ribulose-phosphate 3-epimerase"/>
    <property type="match status" value="1"/>
</dbReference>
<dbReference type="NCBIfam" id="NF004076">
    <property type="entry name" value="PRK05581.1-4"/>
    <property type="match status" value="1"/>
</dbReference>
<dbReference type="AlphaFoldDB" id="A0A9D1TMD9"/>
<comment type="cofactor">
    <cofactor evidence="2">
        <name>Mn(2+)</name>
        <dbReference type="ChEBI" id="CHEBI:29035"/>
    </cofactor>
</comment>
<dbReference type="PANTHER" id="PTHR11749">
    <property type="entry name" value="RIBULOSE-5-PHOSPHATE-3-EPIMERASE"/>
    <property type="match status" value="1"/>
</dbReference>
<feature type="binding site" evidence="14">
    <location>
        <position position="179"/>
    </location>
    <ligand>
        <name>substrate</name>
    </ligand>
</feature>
<feature type="binding site" evidence="10 14">
    <location>
        <position position="10"/>
    </location>
    <ligand>
        <name>substrate</name>
    </ligand>
</feature>
<dbReference type="EC" id="5.1.3.1" evidence="7 10"/>
<evidence type="ECO:0000256" key="3">
    <source>
        <dbReference type="ARBA" id="ARBA00001941"/>
    </source>
</evidence>
<evidence type="ECO:0000313" key="16">
    <source>
        <dbReference type="Proteomes" id="UP000823936"/>
    </source>
</evidence>
<evidence type="ECO:0000256" key="1">
    <source>
        <dbReference type="ARBA" id="ARBA00001782"/>
    </source>
</evidence>
<evidence type="ECO:0000256" key="9">
    <source>
        <dbReference type="ARBA" id="ARBA00023235"/>
    </source>
</evidence>
<keyword evidence="13" id="KW-0464">Manganese</keyword>
<dbReference type="GO" id="GO:0019323">
    <property type="term" value="P:pentose catabolic process"/>
    <property type="evidence" value="ECO:0007669"/>
    <property type="project" value="UniProtKB-UniRule"/>
</dbReference>
<feature type="binding site" evidence="10 13">
    <location>
        <position position="177"/>
    </location>
    <ligand>
        <name>a divalent metal cation</name>
        <dbReference type="ChEBI" id="CHEBI:60240"/>
    </ligand>
</feature>
<feature type="binding site" evidence="10 13">
    <location>
        <position position="37"/>
    </location>
    <ligand>
        <name>a divalent metal cation</name>
        <dbReference type="ChEBI" id="CHEBI:60240"/>
    </ligand>
</feature>
<name>A0A9D1TMD9_9SPIO</name>
<evidence type="ECO:0000256" key="5">
    <source>
        <dbReference type="ARBA" id="ARBA00001954"/>
    </source>
</evidence>
<feature type="binding site" evidence="10 13">
    <location>
        <position position="35"/>
    </location>
    <ligand>
        <name>a divalent metal cation</name>
        <dbReference type="ChEBI" id="CHEBI:60240"/>
    </ligand>
</feature>
<evidence type="ECO:0000313" key="15">
    <source>
        <dbReference type="EMBL" id="HIV98397.1"/>
    </source>
</evidence>
<dbReference type="InterPro" id="IPR011060">
    <property type="entry name" value="RibuloseP-bd_barrel"/>
</dbReference>
<evidence type="ECO:0000256" key="12">
    <source>
        <dbReference type="PIRSR" id="PIRSR001461-1"/>
    </source>
</evidence>
<dbReference type="InterPro" id="IPR013785">
    <property type="entry name" value="Aldolase_TIM"/>
</dbReference>